<dbReference type="HOGENOM" id="CLU_2388722_0_0_1"/>
<dbReference type="STRING" id="36166.T1GG67"/>
<keyword evidence="2" id="KW-1185">Reference proteome</keyword>
<dbReference type="InterPro" id="IPR052227">
    <property type="entry name" value="Arf-Rho-GAP_ANK-PH_domain"/>
</dbReference>
<proteinExistence type="predicted"/>
<dbReference type="Proteomes" id="UP000015102">
    <property type="component" value="Unassembled WGS sequence"/>
</dbReference>
<name>T1GG67_MEGSC</name>
<evidence type="ECO:0000313" key="2">
    <source>
        <dbReference type="Proteomes" id="UP000015102"/>
    </source>
</evidence>
<dbReference type="GO" id="GO:0005547">
    <property type="term" value="F:phosphatidylinositol-3,4,5-trisphosphate binding"/>
    <property type="evidence" value="ECO:0007669"/>
    <property type="project" value="TreeGrafter"/>
</dbReference>
<evidence type="ECO:0000313" key="1">
    <source>
        <dbReference type="EnsemblMetazoa" id="MESCA002377-PA"/>
    </source>
</evidence>
<reference evidence="1" key="2">
    <citation type="submission" date="2015-06" db="UniProtKB">
        <authorList>
            <consortium name="EnsemblMetazoa"/>
        </authorList>
    </citation>
    <scope>IDENTIFICATION</scope>
</reference>
<dbReference type="EMBL" id="CAQQ02153755">
    <property type="status" value="NOT_ANNOTATED_CDS"/>
    <property type="molecule type" value="Genomic_DNA"/>
</dbReference>
<accession>T1GG67</accession>
<organism evidence="1 2">
    <name type="scientific">Megaselia scalaris</name>
    <name type="common">Humpbacked fly</name>
    <name type="synonym">Phora scalaris</name>
    <dbReference type="NCBI Taxonomy" id="36166"/>
    <lineage>
        <taxon>Eukaryota</taxon>
        <taxon>Metazoa</taxon>
        <taxon>Ecdysozoa</taxon>
        <taxon>Arthropoda</taxon>
        <taxon>Hexapoda</taxon>
        <taxon>Insecta</taxon>
        <taxon>Pterygota</taxon>
        <taxon>Neoptera</taxon>
        <taxon>Endopterygota</taxon>
        <taxon>Diptera</taxon>
        <taxon>Brachycera</taxon>
        <taxon>Muscomorpha</taxon>
        <taxon>Platypezoidea</taxon>
        <taxon>Phoridae</taxon>
        <taxon>Megaseliini</taxon>
        <taxon>Megaselia</taxon>
    </lineage>
</organism>
<dbReference type="EnsemblMetazoa" id="MESCA002377-RA">
    <property type="protein sequence ID" value="MESCA002377-PA"/>
    <property type="gene ID" value="MESCA002377"/>
</dbReference>
<dbReference type="PANTHER" id="PTHR45899">
    <property type="entry name" value="RHO GTPASE ACTIVATING PROTEIN AT 15B, ISOFORM C"/>
    <property type="match status" value="1"/>
</dbReference>
<protein>
    <submittedName>
        <fullName evidence="1">Uncharacterized protein</fullName>
    </submittedName>
</protein>
<dbReference type="AlphaFoldDB" id="T1GG67"/>
<dbReference type="PANTHER" id="PTHR45899:SF2">
    <property type="entry name" value="RHO GTPASE ACTIVATING PROTEIN AT 15B, ISOFORM C"/>
    <property type="match status" value="1"/>
</dbReference>
<reference evidence="2" key="1">
    <citation type="submission" date="2013-02" db="EMBL/GenBank/DDBJ databases">
        <authorList>
            <person name="Hughes D."/>
        </authorList>
    </citation>
    <scope>NUCLEOTIDE SEQUENCE</scope>
    <source>
        <strain>Durham</strain>
        <strain evidence="2">NC isolate 2 -- Noor lab</strain>
    </source>
</reference>
<dbReference type="GO" id="GO:0005737">
    <property type="term" value="C:cytoplasm"/>
    <property type="evidence" value="ECO:0007669"/>
    <property type="project" value="TreeGrafter"/>
</dbReference>
<sequence>MKKEKNGSNTIVKEIFLHNTTVYLGCEKKRDCPWSWSLTFIENLNKDIVRTRETPFVGHVVAGSEWADRIMWFASIWYNFYGENALPPAEIILK</sequence>